<proteinExistence type="predicted"/>
<keyword evidence="2" id="KW-1185">Reference proteome</keyword>
<sequence length="215" mass="23362">MMPVLSRGKHRSPKRGACFMEFASFLAGERWTDHPTCTHPALASLSRLVNDWTTDASRSRLGEMIPSVIGLVGDDERVELTIAVRAASAALPVASEARQRALAVGLIRCEARLAEVDPEGAAGVNLIVRAALNRAPLAELWATQQLASLMRRQPKAFAPMYDAIVNVAVAGIGEACIDNPDERLRKLLQTAIDDCDRLLRTPDQSRQRTVSLTPA</sequence>
<name>A0A7L5APL2_9MICO</name>
<reference evidence="1 2" key="1">
    <citation type="submission" date="2016-09" db="EMBL/GenBank/DDBJ databases">
        <title>Complete genome sequence of microbes from the polar regions.</title>
        <authorList>
            <person name="Liao L."/>
            <person name="Chen B."/>
        </authorList>
    </citation>
    <scope>NUCLEOTIDE SEQUENCE [LARGE SCALE GENOMIC DNA]</scope>
    <source>
        <strain evidence="1 2">ZS314</strain>
    </source>
</reference>
<dbReference type="AlphaFoldDB" id="A0A7L5APL2"/>
<gene>
    <name evidence="1" type="ORF">BHD05_08735</name>
</gene>
<evidence type="ECO:0000313" key="2">
    <source>
        <dbReference type="Proteomes" id="UP000464507"/>
    </source>
</evidence>
<accession>A0A7L5APL2</accession>
<dbReference type="Proteomes" id="UP000464507">
    <property type="component" value="Chromosome"/>
</dbReference>
<evidence type="ECO:0000313" key="1">
    <source>
        <dbReference type="EMBL" id="QHO71091.1"/>
    </source>
</evidence>
<organism evidence="1 2">
    <name type="scientific">Marisediminicola antarctica</name>
    <dbReference type="NCBI Taxonomy" id="674079"/>
    <lineage>
        <taxon>Bacteria</taxon>
        <taxon>Bacillati</taxon>
        <taxon>Actinomycetota</taxon>
        <taxon>Actinomycetes</taxon>
        <taxon>Micrococcales</taxon>
        <taxon>Microbacteriaceae</taxon>
        <taxon>Marisediminicola</taxon>
    </lineage>
</organism>
<dbReference type="KEGG" id="mant:BHD05_08735"/>
<protein>
    <submittedName>
        <fullName evidence="1">Uncharacterized protein</fullName>
    </submittedName>
</protein>
<dbReference type="EMBL" id="CP017146">
    <property type="protein sequence ID" value="QHO71091.1"/>
    <property type="molecule type" value="Genomic_DNA"/>
</dbReference>